<feature type="signal peptide" evidence="1">
    <location>
        <begin position="1"/>
        <end position="26"/>
    </location>
</feature>
<reference evidence="3 5" key="1">
    <citation type="journal article" date="2014" name="BMC Genomics">
        <title>Genome sequence of Anopheles sinensis provides insight into genetics basis of mosquito competence for malaria parasites.</title>
        <authorList>
            <person name="Zhou D."/>
            <person name="Zhang D."/>
            <person name="Ding G."/>
            <person name="Shi L."/>
            <person name="Hou Q."/>
            <person name="Ye Y."/>
            <person name="Xu Y."/>
            <person name="Zhou H."/>
            <person name="Xiong C."/>
            <person name="Li S."/>
            <person name="Yu J."/>
            <person name="Hong S."/>
            <person name="Yu X."/>
            <person name="Zou P."/>
            <person name="Chen C."/>
            <person name="Chang X."/>
            <person name="Wang W."/>
            <person name="Lv Y."/>
            <person name="Sun Y."/>
            <person name="Ma L."/>
            <person name="Shen B."/>
            <person name="Zhu C."/>
        </authorList>
    </citation>
    <scope>NUCLEOTIDE SEQUENCE [LARGE SCALE GENOMIC DNA]</scope>
</reference>
<dbReference type="SUPFAM" id="SSF56496">
    <property type="entry name" value="Fibrinogen C-terminal domain-like"/>
    <property type="match status" value="1"/>
</dbReference>
<dbReference type="Pfam" id="PF00147">
    <property type="entry name" value="Fibrinogen_C"/>
    <property type="match status" value="1"/>
</dbReference>
<dbReference type="EMBL" id="ATLV01022359">
    <property type="status" value="NOT_ANNOTATED_CDS"/>
    <property type="molecule type" value="Genomic_DNA"/>
</dbReference>
<dbReference type="InterPro" id="IPR036056">
    <property type="entry name" value="Fibrinogen-like_C"/>
</dbReference>
<keyword evidence="1" id="KW-0732">Signal</keyword>
<dbReference type="Proteomes" id="UP000030765">
    <property type="component" value="Unassembled WGS sequence"/>
</dbReference>
<gene>
    <name evidence="3" type="ORF">ZHAS_00015552</name>
</gene>
<dbReference type="PANTHER" id="PTHR19143:SF327">
    <property type="entry name" value="FI21813P1-RELATED"/>
    <property type="match status" value="1"/>
</dbReference>
<evidence type="ECO:0000313" key="4">
    <source>
        <dbReference type="EnsemblMetazoa" id="ASIC015552-PA"/>
    </source>
</evidence>
<evidence type="ECO:0000313" key="3">
    <source>
        <dbReference type="EMBL" id="KFB47584.1"/>
    </source>
</evidence>
<name>A0A084WBJ0_ANOSI</name>
<evidence type="ECO:0000313" key="5">
    <source>
        <dbReference type="Proteomes" id="UP000030765"/>
    </source>
</evidence>
<evidence type="ECO:0000259" key="2">
    <source>
        <dbReference type="PROSITE" id="PS51406"/>
    </source>
</evidence>
<dbReference type="EnsemblMetazoa" id="ASIC015552-RA">
    <property type="protein sequence ID" value="ASIC015552-PA"/>
    <property type="gene ID" value="ASIC015552"/>
</dbReference>
<dbReference type="AlphaFoldDB" id="A0A084WBJ0"/>
<accession>A0A084WBJ0</accession>
<dbReference type="PROSITE" id="PS51406">
    <property type="entry name" value="FIBRINOGEN_C_2"/>
    <property type="match status" value="1"/>
</dbReference>
<dbReference type="OrthoDB" id="7871457at2759"/>
<dbReference type="InterPro" id="IPR014716">
    <property type="entry name" value="Fibrinogen_a/b/g_C_1"/>
</dbReference>
<protein>
    <submittedName>
        <fullName evidence="3">AGAP011197-PA-like protein</fullName>
    </submittedName>
    <submittedName>
        <fullName evidence="4">Fibrinogen C-terminal domain-containing protein</fullName>
    </submittedName>
</protein>
<dbReference type="InterPro" id="IPR050373">
    <property type="entry name" value="Fibrinogen_C-term_domain"/>
</dbReference>
<dbReference type="VEuPathDB" id="VectorBase:ASIC015552"/>
<evidence type="ECO:0000256" key="1">
    <source>
        <dbReference type="SAM" id="SignalP"/>
    </source>
</evidence>
<sequence>MVRAIAWMAIVCGSFLLLCQISSNAANSLPTNASEQSITGYGFEVMMAKLDYLQYKLHEMELGRKERDEEVTEKLAKLENSLTGVQWAINRLDRDAGYNLTVLSAQSRKMMAQQTACANHEQMRKEIAQLASNTTDHAKYLNWYKQQQLEIAQLSSNTTESANETNWQAQLTSVLEMVQSISNTTSLIWQWKTPFKSCKEAPTGKSGVYRIQLAANQLPFEAFCEQNSFGGGWLVIQYRFNGFLDFNRNWTEYENGFGNLNQEFWFGLEKIHQLTTQKPHELIVELKDFSQIYKYARYKEFLVGNSNEQYVLKKVGSYSGTAGDSLQYEKGGKFYTKDRDSSGVASSGQGECFNNK</sequence>
<dbReference type="PANTHER" id="PTHR19143">
    <property type="entry name" value="FIBRINOGEN/TENASCIN/ANGIOPOEITIN"/>
    <property type="match status" value="1"/>
</dbReference>
<dbReference type="InterPro" id="IPR002181">
    <property type="entry name" value="Fibrinogen_a/b/g_C_dom"/>
</dbReference>
<dbReference type="Gene3D" id="3.90.215.10">
    <property type="entry name" value="Gamma Fibrinogen, chain A, domain 1"/>
    <property type="match status" value="1"/>
</dbReference>
<reference evidence="4" key="2">
    <citation type="submission" date="2020-05" db="UniProtKB">
        <authorList>
            <consortium name="EnsemblMetazoa"/>
        </authorList>
    </citation>
    <scope>IDENTIFICATION</scope>
</reference>
<organism evidence="3">
    <name type="scientific">Anopheles sinensis</name>
    <name type="common">Mosquito</name>
    <dbReference type="NCBI Taxonomy" id="74873"/>
    <lineage>
        <taxon>Eukaryota</taxon>
        <taxon>Metazoa</taxon>
        <taxon>Ecdysozoa</taxon>
        <taxon>Arthropoda</taxon>
        <taxon>Hexapoda</taxon>
        <taxon>Insecta</taxon>
        <taxon>Pterygota</taxon>
        <taxon>Neoptera</taxon>
        <taxon>Endopterygota</taxon>
        <taxon>Diptera</taxon>
        <taxon>Nematocera</taxon>
        <taxon>Culicoidea</taxon>
        <taxon>Culicidae</taxon>
        <taxon>Anophelinae</taxon>
        <taxon>Anopheles</taxon>
    </lineage>
</organism>
<proteinExistence type="predicted"/>
<dbReference type="CDD" id="cd00087">
    <property type="entry name" value="FReD"/>
    <property type="match status" value="1"/>
</dbReference>
<dbReference type="EMBL" id="KE525331">
    <property type="protein sequence ID" value="KFB47584.1"/>
    <property type="molecule type" value="Genomic_DNA"/>
</dbReference>
<dbReference type="SMART" id="SM00186">
    <property type="entry name" value="FBG"/>
    <property type="match status" value="1"/>
</dbReference>
<feature type="chain" id="PRO_5001784634" evidence="1">
    <location>
        <begin position="27"/>
        <end position="356"/>
    </location>
</feature>
<dbReference type="VEuPathDB" id="VectorBase:ASIS002965"/>
<feature type="domain" description="Fibrinogen C-terminal" evidence="2">
    <location>
        <begin position="189"/>
        <end position="356"/>
    </location>
</feature>
<keyword evidence="5" id="KW-1185">Reference proteome</keyword>
<dbReference type="GO" id="GO:0005615">
    <property type="term" value="C:extracellular space"/>
    <property type="evidence" value="ECO:0007669"/>
    <property type="project" value="TreeGrafter"/>
</dbReference>